<organism evidence="1 2">
    <name type="scientific">Dendrolimus kikuchii</name>
    <dbReference type="NCBI Taxonomy" id="765133"/>
    <lineage>
        <taxon>Eukaryota</taxon>
        <taxon>Metazoa</taxon>
        <taxon>Ecdysozoa</taxon>
        <taxon>Arthropoda</taxon>
        <taxon>Hexapoda</taxon>
        <taxon>Insecta</taxon>
        <taxon>Pterygota</taxon>
        <taxon>Neoptera</taxon>
        <taxon>Endopterygota</taxon>
        <taxon>Lepidoptera</taxon>
        <taxon>Glossata</taxon>
        <taxon>Ditrysia</taxon>
        <taxon>Bombycoidea</taxon>
        <taxon>Lasiocampidae</taxon>
        <taxon>Dendrolimus</taxon>
    </lineage>
</organism>
<gene>
    <name evidence="1" type="ORF">K1T71_004905</name>
</gene>
<dbReference type="Proteomes" id="UP000824533">
    <property type="component" value="Linkage Group LG08"/>
</dbReference>
<proteinExistence type="predicted"/>
<reference evidence="1 2" key="1">
    <citation type="journal article" date="2021" name="Front. Genet.">
        <title>Chromosome-Level Genome Assembly Reveals Significant Gene Expansion in the Toll and IMD Signaling Pathways of Dendrolimus kikuchii.</title>
        <authorList>
            <person name="Zhou J."/>
            <person name="Wu P."/>
            <person name="Xiong Z."/>
            <person name="Liu N."/>
            <person name="Zhao N."/>
            <person name="Ji M."/>
            <person name="Qiu Y."/>
            <person name="Yang B."/>
        </authorList>
    </citation>
    <scope>NUCLEOTIDE SEQUENCE [LARGE SCALE GENOMIC DNA]</scope>
    <source>
        <strain evidence="1">Ann1</strain>
    </source>
</reference>
<accession>A0ACC1D5N0</accession>
<evidence type="ECO:0000313" key="2">
    <source>
        <dbReference type="Proteomes" id="UP000824533"/>
    </source>
</evidence>
<evidence type="ECO:0000313" key="1">
    <source>
        <dbReference type="EMBL" id="KAJ0179193.1"/>
    </source>
</evidence>
<protein>
    <submittedName>
        <fullName evidence="1">Uncharacterized protein</fullName>
    </submittedName>
</protein>
<sequence length="1747" mass="199497">MPDSREKSTEDLLKANIKRSSIKGQITKFKNYLDKLPKQPSNIELTELKLKLKKFEAISLKFDDLQTEIEVLNSNSLDFELEQREVFEGDIISVIATVKNYLEIHDNDKRSSCDIHGVGIKLPQIEIAKFDGAFFRWQEFRDTFEGMVHLNKAISPIQKFYYLNSYLEGDAARVISNLEICSENYEIAWKLLNDRFNNKRLLIDQHLNSLCNIQPLSRESERSLRFLVDHVNKNLRALSSLGLPTDEWDVLLIFTLSKKLDQRTLLKWEELRNSSPDEIPSLTLFNNFLTDRANVLAAMNRQHANNKPSTSSPNILSQSFKSNVTKPFPKGQLGLVSVEESIVPIKNCLICKDNHKIHECPMFKSMDITNKLSQVAIYKLCAICLRPGHPTKRCRMAPCRICKQKHNMLLHKDIQTESTTATTDIEHVTALCNQTSSKQVLLSTAIIIVTNPVNHKSEKVRALLDSGSQSTFISKSLKEKLLLKSNRINTIDIIGIGNSSANQVKESCIAQLGSLHGPYHVTLSCLVLEKLTGDMPSIPIDLSQLCLPADIQLADPSFDQPIPVEVLIGADLFWDILRPNQRNLGPNKPKLHSTQFGWILAGSINLNFINLNKPSIQCNNASIYTSSLENEIHAFLPKFWELEEVPKKTILSENDKLCEQHFLQNTVRLSSGRFIVRLPLKKSPYILGDSFHAAKTRFLSLEKRFRKNPDLKIQYTQFIHEYEALGHLSVSPGVIPDFNYFLCHHAVFKDDSESTKLRVVFDGSNPTSSGYSLNDILMVGPNIQDSIFSILIRARQYKYLLCGDIEKMYRQVMVDERDRKLQLILWREEESQPIKTLKLNTLTYGTASASYLSTRCLWQIGEECQDQTIRTIIQKDFFVDDLVTGANEEDSLLSIKNSVTTALESAGMNLRKFKSNCCSVFQNSPIEVQQNLIFSDSTNTLGLGWDYSKDNLFFPSKPILNKPITKRFILSQSFKIYDPLGLLSPCVIIPKLIFQSICNEEIGWDQPLSQPISREWQQFYENIHCLTSLRVPRRAMCNKPVLVQLHSFSDASERAYGAAIYMRSIDKHGFVTVRLLCAKSKVAQRKPLITIPRLELCGALLAAQLCRAVTDAIRYKPNSITHWCDSSIVLCWLNADSAKLKTFVANRVGTILELTTLSNWRHVPTDSNPADFISRGVNPSQLEDLDLWWLGPKFLLKNESEWPVLTPFENFTELPEIKNLQTNSKTKQTKSKIKQNLKNNKKINILTLLLQPKLILDFNHYSSLNKLQRTIAHVKRFIYNLKNKNQLRVGPLTSDELNESFIYLCSVAQQQSFTDEFNLLSEQKPLRANSRILSLSPFLDKHVIRVGGRIEASDYEYEKKHPILLDAGHYLTKLIFEQQHIRNLHAGPQLLLAIVREYVWPINGRRLSRLTVRRCVRCTRVKGRTIIPKMGNLPVQRVTADYPFISVGVDIGGPFNILNRKGRGARLIKCYLCLFICLRYKCIHLEAVSDLSKEAFMMTLRRFISRRGRPAEIFSDNGRNFLAASQDISNFFKLHHETFSDWASKEGIKFNFIPPYASHFAGVWEAGIKSAKYHIKRVMGNAHLTFEEICTLFAQVEAVLNSRPLCPISNSPDDFLPLSPGHFLVGRPLTALPAPSLENRSENSLTRYNRLQKMFQHFWSRWQREYIAELQERKKWKRSDGQHLTIGDLVIIHEDHTPPLCWRLGRIAKLFPGSDGISRVADVNTTRGCIRRPVVKLCPLHPIVTEA</sequence>
<keyword evidence="2" id="KW-1185">Reference proteome</keyword>
<comment type="caution">
    <text evidence="1">The sequence shown here is derived from an EMBL/GenBank/DDBJ whole genome shotgun (WGS) entry which is preliminary data.</text>
</comment>
<dbReference type="EMBL" id="CM034394">
    <property type="protein sequence ID" value="KAJ0179193.1"/>
    <property type="molecule type" value="Genomic_DNA"/>
</dbReference>
<name>A0ACC1D5N0_9NEOP</name>